<comment type="caution">
    <text evidence="1">The sequence shown here is derived from an EMBL/GenBank/DDBJ whole genome shotgun (WGS) entry which is preliminary data.</text>
</comment>
<evidence type="ECO:0000313" key="2">
    <source>
        <dbReference type="Proteomes" id="UP001151699"/>
    </source>
</evidence>
<sequence length="76" mass="8640">ADNKHEDSTLKINANIYTRQHLTIVTTGTHNICASKTFDGVKKIQKTFSNLKEMKREAAKLVGDINEIARTIRIER</sequence>
<protein>
    <submittedName>
        <fullName evidence="1">Uncharacterized protein</fullName>
    </submittedName>
</protein>
<proteinExistence type="predicted"/>
<reference evidence="1" key="1">
    <citation type="submission" date="2022-07" db="EMBL/GenBank/DDBJ databases">
        <authorList>
            <person name="Trinca V."/>
            <person name="Uliana J.V.C."/>
            <person name="Torres T.T."/>
            <person name="Ward R.J."/>
            <person name="Monesi N."/>
        </authorList>
    </citation>
    <scope>NUCLEOTIDE SEQUENCE</scope>
    <source>
        <strain evidence="1">HSMRA1968</strain>
        <tissue evidence="1">Whole embryos</tissue>
    </source>
</reference>
<keyword evidence="2" id="KW-1185">Reference proteome</keyword>
<organism evidence="1 2">
    <name type="scientific">Pseudolycoriella hygida</name>
    <dbReference type="NCBI Taxonomy" id="35572"/>
    <lineage>
        <taxon>Eukaryota</taxon>
        <taxon>Metazoa</taxon>
        <taxon>Ecdysozoa</taxon>
        <taxon>Arthropoda</taxon>
        <taxon>Hexapoda</taxon>
        <taxon>Insecta</taxon>
        <taxon>Pterygota</taxon>
        <taxon>Neoptera</taxon>
        <taxon>Endopterygota</taxon>
        <taxon>Diptera</taxon>
        <taxon>Nematocera</taxon>
        <taxon>Sciaroidea</taxon>
        <taxon>Sciaridae</taxon>
        <taxon>Pseudolycoriella</taxon>
    </lineage>
</organism>
<dbReference type="AlphaFoldDB" id="A0A9Q0NEZ5"/>
<gene>
    <name evidence="1" type="ORF">Bhyg_03948</name>
</gene>
<name>A0A9Q0NEZ5_9DIPT</name>
<dbReference type="Proteomes" id="UP001151699">
    <property type="component" value="Chromosome A"/>
</dbReference>
<feature type="non-terminal residue" evidence="1">
    <location>
        <position position="1"/>
    </location>
</feature>
<evidence type="ECO:0000313" key="1">
    <source>
        <dbReference type="EMBL" id="KAJ6648717.1"/>
    </source>
</evidence>
<accession>A0A9Q0NEZ5</accession>
<dbReference type="EMBL" id="WJQU01000001">
    <property type="protein sequence ID" value="KAJ6648717.1"/>
    <property type="molecule type" value="Genomic_DNA"/>
</dbReference>